<sequence length="77" mass="8671">MEEKKEQRKEQKIMPLSAVLECATEELGSAIFAIKNKYSLPAGFLDLALTPVVCKVKEMKNAELAQTLEEWRESDGN</sequence>
<proteinExistence type="predicted"/>
<accession>A0A8S5M167</accession>
<protein>
    <submittedName>
        <fullName evidence="1">Uncharacterized protein</fullName>
    </submittedName>
</protein>
<dbReference type="EMBL" id="BK014792">
    <property type="protein sequence ID" value="DAD75896.1"/>
    <property type="molecule type" value="Genomic_DNA"/>
</dbReference>
<organism evidence="1">
    <name type="scientific">Siphoviridae sp. ctLAw30</name>
    <dbReference type="NCBI Taxonomy" id="2826249"/>
    <lineage>
        <taxon>Viruses</taxon>
        <taxon>Duplodnaviria</taxon>
        <taxon>Heunggongvirae</taxon>
        <taxon>Uroviricota</taxon>
        <taxon>Caudoviricetes</taxon>
    </lineage>
</organism>
<name>A0A8S5M167_9CAUD</name>
<reference evidence="1" key="1">
    <citation type="journal article" date="2021" name="Proc. Natl. Acad. Sci. U.S.A.">
        <title>A Catalog of Tens of Thousands of Viruses from Human Metagenomes Reveals Hidden Associations with Chronic Diseases.</title>
        <authorList>
            <person name="Tisza M.J."/>
            <person name="Buck C.B."/>
        </authorList>
    </citation>
    <scope>NUCLEOTIDE SEQUENCE</scope>
    <source>
        <strain evidence="1">CtLAw30</strain>
    </source>
</reference>
<evidence type="ECO:0000313" key="1">
    <source>
        <dbReference type="EMBL" id="DAD75896.1"/>
    </source>
</evidence>